<dbReference type="AlphaFoldDB" id="A0A1H1BKN3"/>
<keyword evidence="11" id="KW-0511">Multifunctional enzyme</keyword>
<evidence type="ECO:0000259" key="14">
    <source>
        <dbReference type="PROSITE" id="PS51066"/>
    </source>
</evidence>
<dbReference type="SUPFAM" id="SSF46946">
    <property type="entry name" value="S13-like H2TH domain"/>
    <property type="match status" value="1"/>
</dbReference>
<keyword evidence="3" id="KW-0479">Metal-binding</keyword>
<evidence type="ECO:0000313" key="17">
    <source>
        <dbReference type="Proteomes" id="UP000181917"/>
    </source>
</evidence>
<dbReference type="GO" id="GO:0140078">
    <property type="term" value="F:class I DNA-(apurinic or apyrimidinic site) endonuclease activity"/>
    <property type="evidence" value="ECO:0007669"/>
    <property type="project" value="UniProtKB-EC"/>
</dbReference>
<evidence type="ECO:0000256" key="2">
    <source>
        <dbReference type="ARBA" id="ARBA00012720"/>
    </source>
</evidence>
<dbReference type="CDD" id="cd08971">
    <property type="entry name" value="AcNei2_N"/>
    <property type="match status" value="1"/>
</dbReference>
<dbReference type="InterPro" id="IPR044090">
    <property type="entry name" value="Nei2_N"/>
</dbReference>
<keyword evidence="16" id="KW-0255">Endonuclease</keyword>
<dbReference type="InterPro" id="IPR035937">
    <property type="entry name" value="FPG_N"/>
</dbReference>
<evidence type="ECO:0000256" key="9">
    <source>
        <dbReference type="ARBA" id="ARBA00023204"/>
    </source>
</evidence>
<dbReference type="RefSeq" id="WP_074699843.1">
    <property type="nucleotide sequence ID" value="NZ_CP018863.1"/>
</dbReference>
<proteinExistence type="inferred from homology"/>
<dbReference type="PANTHER" id="PTHR42697">
    <property type="entry name" value="ENDONUCLEASE 8"/>
    <property type="match status" value="1"/>
</dbReference>
<dbReference type="EMBL" id="FNKH01000002">
    <property type="protein sequence ID" value="SDQ52467.1"/>
    <property type="molecule type" value="Genomic_DNA"/>
</dbReference>
<keyword evidence="10" id="KW-0456">Lyase</keyword>
<keyword evidence="9" id="KW-0234">DNA repair</keyword>
<dbReference type="PROSITE" id="PS51068">
    <property type="entry name" value="FPG_CAT"/>
    <property type="match status" value="1"/>
</dbReference>
<dbReference type="SMART" id="SM01232">
    <property type="entry name" value="H2TH"/>
    <property type="match status" value="1"/>
</dbReference>
<evidence type="ECO:0000313" key="16">
    <source>
        <dbReference type="EMBL" id="SDQ52467.1"/>
    </source>
</evidence>
<dbReference type="Gene3D" id="3.20.190.10">
    <property type="entry name" value="MutM-like, N-terminal"/>
    <property type="match status" value="1"/>
</dbReference>
<dbReference type="STRING" id="37928.SAMN04489742_1458"/>
<reference evidence="16 17" key="1">
    <citation type="submission" date="2016-10" db="EMBL/GenBank/DDBJ databases">
        <authorList>
            <person name="de Groot N.N."/>
        </authorList>
    </citation>
    <scope>NUCLEOTIDE SEQUENCE [LARGE SCALE GENOMIC DNA]</scope>
    <source>
        <strain evidence="16 17">DSM 20117</strain>
    </source>
</reference>
<keyword evidence="5 13" id="KW-0863">Zinc-finger</keyword>
<dbReference type="SUPFAM" id="SSF81624">
    <property type="entry name" value="N-terminal domain of MutM-like DNA repair proteins"/>
    <property type="match status" value="1"/>
</dbReference>
<evidence type="ECO:0000256" key="4">
    <source>
        <dbReference type="ARBA" id="ARBA00022763"/>
    </source>
</evidence>
<dbReference type="InterPro" id="IPR000214">
    <property type="entry name" value="Znf_DNA_glyclase/AP_lyase"/>
</dbReference>
<accession>A0A1H1BKN3</accession>
<dbReference type="PROSITE" id="PS51066">
    <property type="entry name" value="ZF_FPG_2"/>
    <property type="match status" value="1"/>
</dbReference>
<keyword evidence="16" id="KW-0540">Nuclease</keyword>
<evidence type="ECO:0000256" key="3">
    <source>
        <dbReference type="ARBA" id="ARBA00022723"/>
    </source>
</evidence>
<dbReference type="OrthoDB" id="9800855at2"/>
<organism evidence="16 17">
    <name type="scientific">Crystallibacter crystallopoietes</name>
    <dbReference type="NCBI Taxonomy" id="37928"/>
    <lineage>
        <taxon>Bacteria</taxon>
        <taxon>Bacillati</taxon>
        <taxon>Actinomycetota</taxon>
        <taxon>Actinomycetes</taxon>
        <taxon>Micrococcales</taxon>
        <taxon>Micrococcaceae</taxon>
        <taxon>Crystallibacter</taxon>
    </lineage>
</organism>
<dbReference type="GO" id="GO:0008270">
    <property type="term" value="F:zinc ion binding"/>
    <property type="evidence" value="ECO:0007669"/>
    <property type="project" value="UniProtKB-KW"/>
</dbReference>
<gene>
    <name evidence="16" type="ORF">SAMN04489742_1458</name>
</gene>
<dbReference type="GO" id="GO:0003684">
    <property type="term" value="F:damaged DNA binding"/>
    <property type="evidence" value="ECO:0007669"/>
    <property type="project" value="InterPro"/>
</dbReference>
<evidence type="ECO:0000256" key="8">
    <source>
        <dbReference type="ARBA" id="ARBA00023125"/>
    </source>
</evidence>
<dbReference type="GO" id="GO:0006284">
    <property type="term" value="P:base-excision repair"/>
    <property type="evidence" value="ECO:0007669"/>
    <property type="project" value="InterPro"/>
</dbReference>
<dbReference type="Gene3D" id="1.10.8.50">
    <property type="match status" value="1"/>
</dbReference>
<keyword evidence="6" id="KW-0378">Hydrolase</keyword>
<evidence type="ECO:0000256" key="5">
    <source>
        <dbReference type="ARBA" id="ARBA00022771"/>
    </source>
</evidence>
<dbReference type="InterPro" id="IPR015886">
    <property type="entry name" value="H2TH_FPG"/>
</dbReference>
<evidence type="ECO:0000256" key="12">
    <source>
        <dbReference type="ARBA" id="ARBA00023295"/>
    </source>
</evidence>
<comment type="similarity">
    <text evidence="1">Belongs to the FPG family.</text>
</comment>
<dbReference type="Pfam" id="PF01149">
    <property type="entry name" value="Fapy_DNA_glyco"/>
    <property type="match status" value="1"/>
</dbReference>
<dbReference type="EC" id="4.2.99.18" evidence="2"/>
<protein>
    <recommendedName>
        <fullName evidence="2">DNA-(apurinic or apyrimidinic site) lyase</fullName>
        <ecNumber evidence="2">4.2.99.18</ecNumber>
    </recommendedName>
</protein>
<evidence type="ECO:0000256" key="11">
    <source>
        <dbReference type="ARBA" id="ARBA00023268"/>
    </source>
</evidence>
<evidence type="ECO:0000256" key="13">
    <source>
        <dbReference type="PROSITE-ProRule" id="PRU00391"/>
    </source>
</evidence>
<dbReference type="PANTHER" id="PTHR42697:SF1">
    <property type="entry name" value="ENDONUCLEASE 8"/>
    <property type="match status" value="1"/>
</dbReference>
<dbReference type="GO" id="GO:0000703">
    <property type="term" value="F:oxidized pyrimidine nucleobase lesion DNA N-glycosylase activity"/>
    <property type="evidence" value="ECO:0007669"/>
    <property type="project" value="TreeGrafter"/>
</dbReference>
<evidence type="ECO:0000256" key="7">
    <source>
        <dbReference type="ARBA" id="ARBA00022833"/>
    </source>
</evidence>
<keyword evidence="12" id="KW-0326">Glycosidase</keyword>
<evidence type="ECO:0000256" key="10">
    <source>
        <dbReference type="ARBA" id="ARBA00023239"/>
    </source>
</evidence>
<name>A0A1H1BKN3_9MICC</name>
<feature type="domain" description="Formamidopyrimidine-DNA glycosylase catalytic" evidence="15">
    <location>
        <begin position="2"/>
        <end position="163"/>
    </location>
</feature>
<dbReference type="KEGG" id="acry:AC20117_10070"/>
<feature type="domain" description="FPG-type" evidence="14">
    <location>
        <begin position="226"/>
        <end position="265"/>
    </location>
</feature>
<dbReference type="Proteomes" id="UP000181917">
    <property type="component" value="Unassembled WGS sequence"/>
</dbReference>
<keyword evidence="7" id="KW-0862">Zinc</keyword>
<evidence type="ECO:0000259" key="15">
    <source>
        <dbReference type="PROSITE" id="PS51068"/>
    </source>
</evidence>
<evidence type="ECO:0000256" key="1">
    <source>
        <dbReference type="ARBA" id="ARBA00009409"/>
    </source>
</evidence>
<dbReference type="InterPro" id="IPR012319">
    <property type="entry name" value="FPG_cat"/>
</dbReference>
<dbReference type="SUPFAM" id="SSF57716">
    <property type="entry name" value="Glucocorticoid receptor-like (DNA-binding domain)"/>
    <property type="match status" value="1"/>
</dbReference>
<keyword evidence="17" id="KW-1185">Reference proteome</keyword>
<keyword evidence="4" id="KW-0227">DNA damage</keyword>
<dbReference type="SMART" id="SM00898">
    <property type="entry name" value="Fapy_DNA_glyco"/>
    <property type="match status" value="1"/>
</dbReference>
<evidence type="ECO:0000256" key="6">
    <source>
        <dbReference type="ARBA" id="ARBA00022801"/>
    </source>
</evidence>
<dbReference type="InterPro" id="IPR010979">
    <property type="entry name" value="Ribosomal_uS13-like_H2TH"/>
</dbReference>
<keyword evidence="8" id="KW-0238">DNA-binding</keyword>
<dbReference type="Pfam" id="PF06831">
    <property type="entry name" value="H2TH"/>
    <property type="match status" value="1"/>
</dbReference>
<sequence length="268" mass="29310">MPEGDNVWRTARSLHAALAGQVLLRSDFRVPKLATLDLAGNTVEEVVSRGKHLLMRTSGPAGDLSIHSHLLMDGSWRIYAPGQRWNKPAFQARVVLETKPATAVGFLLGILEVIPTAEEAQAVGHLGPDLLGSDWDAAEALRRLRSDPERGIGLALLDQRNLAGVGNVYRCELCFLTGVHPLAKVGQVPDLPRIVQLAKTLLEANKDRNRRNTVGGPAGRNASPVWVYGRAGQPCLRCRTPVVHTKLGETELTERDLYFCPRCQPETI</sequence>